<dbReference type="GO" id="GO:0003735">
    <property type="term" value="F:structural constituent of ribosome"/>
    <property type="evidence" value="ECO:0007669"/>
    <property type="project" value="InterPro"/>
</dbReference>
<gene>
    <name evidence="4" type="primary">rpl18e</name>
    <name evidence="6" type="ORF">OdinLCB4_004240</name>
</gene>
<dbReference type="InterPro" id="IPR022947">
    <property type="entry name" value="Ribosomal_eL18_arc"/>
</dbReference>
<keyword evidence="2 4" id="KW-0689">Ribosomal protein</keyword>
<evidence type="ECO:0000256" key="4">
    <source>
        <dbReference type="HAMAP-Rule" id="MF_00329"/>
    </source>
</evidence>
<dbReference type="GO" id="GO:0006412">
    <property type="term" value="P:translation"/>
    <property type="evidence" value="ECO:0007669"/>
    <property type="project" value="UniProtKB-UniRule"/>
</dbReference>
<reference evidence="6" key="1">
    <citation type="journal article" date="2017" name="Nature">
        <title>Asgard archaea illuminate the origin of eukaryotic cellular complexity.</title>
        <authorList>
            <person name="Zaremba-Niedzwiedzka K."/>
            <person name="Caceres E.F."/>
            <person name="Saw J.H."/>
            <person name="Backstrom D."/>
            <person name="Juzokaite L."/>
            <person name="Vancaester E."/>
            <person name="Seitz K.W."/>
            <person name="Anantharaman K."/>
            <person name="Starnawski P."/>
            <person name="Kjeldsen K.U."/>
            <person name="Scott M.B."/>
            <person name="Nunoura T."/>
            <person name="Banfield J.F."/>
            <person name="Schramm A."/>
            <person name="Baker B.J."/>
            <person name="Spang A."/>
            <person name="Ettema T.J.G."/>
        </authorList>
    </citation>
    <scope>NUCLEOTIDE SEQUENCE</scope>
    <source>
        <strain evidence="6">LCB_4</strain>
    </source>
</reference>
<name>A0AAF0IB83_ODILC</name>
<dbReference type="Pfam" id="PF00828">
    <property type="entry name" value="Ribosomal_L27A"/>
    <property type="match status" value="1"/>
</dbReference>
<evidence type="ECO:0000256" key="2">
    <source>
        <dbReference type="ARBA" id="ARBA00022980"/>
    </source>
</evidence>
<accession>A0AAF0IB83</accession>
<evidence type="ECO:0000313" key="6">
    <source>
        <dbReference type="EMBL" id="WEU39702.1"/>
    </source>
</evidence>
<dbReference type="HAMAP" id="MF_00329">
    <property type="entry name" value="Ribosomal_eL18"/>
    <property type="match status" value="1"/>
</dbReference>
<dbReference type="InterPro" id="IPR021131">
    <property type="entry name" value="Ribosomal_uL15/eL18"/>
</dbReference>
<dbReference type="Gene3D" id="3.100.10.10">
    <property type="match status" value="1"/>
</dbReference>
<dbReference type="SUPFAM" id="SSF52080">
    <property type="entry name" value="Ribosomal proteins L15p and L18e"/>
    <property type="match status" value="1"/>
</dbReference>
<evidence type="ECO:0000259" key="5">
    <source>
        <dbReference type="Pfam" id="PF00828"/>
    </source>
</evidence>
<organism evidence="6 7">
    <name type="scientific">Odinarchaeota yellowstonii (strain LCB_4)</name>
    <dbReference type="NCBI Taxonomy" id="1841599"/>
    <lineage>
        <taxon>Archaea</taxon>
        <taxon>Promethearchaeati</taxon>
        <taxon>Candidatus Odinarchaeota</taxon>
        <taxon>Candidatus Odinarchaeia</taxon>
        <taxon>Candidatus Odinarchaeales</taxon>
        <taxon>Candidatus Odinarchaeaceae</taxon>
        <taxon>Candidatus Odinarchaeum</taxon>
    </lineage>
</organism>
<dbReference type="Proteomes" id="UP000186851">
    <property type="component" value="Chromosome"/>
</dbReference>
<feature type="domain" description="Large ribosomal subunit protein uL15/eL18" evidence="5">
    <location>
        <begin position="43"/>
        <end position="96"/>
    </location>
</feature>
<proteinExistence type="inferred from homology"/>
<dbReference type="InterPro" id="IPR021132">
    <property type="entry name" value="Ribosomal_eL18/eL18-A/B/_CS"/>
</dbReference>
<evidence type="ECO:0000313" key="7">
    <source>
        <dbReference type="Proteomes" id="UP000186851"/>
    </source>
</evidence>
<comment type="similarity">
    <text evidence="1 4">Belongs to the eukaryotic ribosomal protein eL18 family.</text>
</comment>
<protein>
    <recommendedName>
        <fullName evidence="4">Large ribosomal subunit protein eL18</fullName>
    </recommendedName>
</protein>
<dbReference type="InterPro" id="IPR001196">
    <property type="entry name" value="Ribosomal_uL15_CS"/>
</dbReference>
<dbReference type="GO" id="GO:0005840">
    <property type="term" value="C:ribosome"/>
    <property type="evidence" value="ECO:0007669"/>
    <property type="project" value="UniProtKB-KW"/>
</dbReference>
<evidence type="ECO:0000256" key="1">
    <source>
        <dbReference type="ARBA" id="ARBA00006815"/>
    </source>
</evidence>
<dbReference type="NCBIfam" id="NF003079">
    <property type="entry name" value="PRK04005.1"/>
    <property type="match status" value="1"/>
</dbReference>
<dbReference type="KEGG" id="oyw:OdinLCB4_004240"/>
<reference evidence="6" key="2">
    <citation type="journal article" date="2022" name="Nat. Microbiol.">
        <title>A closed Candidatus Odinarchaeum chromosome exposes Asgard archaeal viruses.</title>
        <authorList>
            <person name="Tamarit D."/>
            <person name="Caceres E.F."/>
            <person name="Krupovic M."/>
            <person name="Nijland R."/>
            <person name="Eme L."/>
            <person name="Robinson N.P."/>
            <person name="Ettema T.J.G."/>
        </authorList>
    </citation>
    <scope>NUCLEOTIDE SEQUENCE</scope>
    <source>
        <strain evidence="6">LCB_4</strain>
    </source>
</reference>
<dbReference type="InterPro" id="IPR036227">
    <property type="entry name" value="Ribosomal_uL15/eL18_sf"/>
</dbReference>
<dbReference type="EMBL" id="CP091871">
    <property type="protein sequence ID" value="WEU39702.1"/>
    <property type="molecule type" value="Genomic_DNA"/>
</dbReference>
<dbReference type="PROSITE" id="PS01106">
    <property type="entry name" value="RIBOSOMAL_L18E"/>
    <property type="match status" value="1"/>
</dbReference>
<dbReference type="PROSITE" id="PS00475">
    <property type="entry name" value="RIBOSOMAL_L15"/>
    <property type="match status" value="1"/>
</dbReference>
<sequence length="117" mass="12895">MVKPTGPTDKNIQDLIIKLKKKKAKVWLAVAEQLSKPRRLRPEVNLDKINRVAHDNDIIAVAGKILGRGELTKKVTLTAVNISQSALTKLSKSGSTYISLPDYIERNPDGKGVLLIK</sequence>
<dbReference type="AlphaFoldDB" id="A0AAF0IB83"/>
<dbReference type="GO" id="GO:1990904">
    <property type="term" value="C:ribonucleoprotein complex"/>
    <property type="evidence" value="ECO:0007669"/>
    <property type="project" value="UniProtKB-KW"/>
</dbReference>
<evidence type="ECO:0000256" key="3">
    <source>
        <dbReference type="ARBA" id="ARBA00023274"/>
    </source>
</evidence>
<keyword evidence="3 4" id="KW-0687">Ribonucleoprotein</keyword>